<keyword evidence="2" id="KW-0479">Metal-binding</keyword>
<dbReference type="InterPro" id="IPR001906">
    <property type="entry name" value="Terpene_synth_N"/>
</dbReference>
<dbReference type="InterPro" id="IPR044814">
    <property type="entry name" value="Terpene_cyclase_plant_C1"/>
</dbReference>
<dbReference type="InterPro" id="IPR034741">
    <property type="entry name" value="Terpene_cyclase-like_1_C"/>
</dbReference>
<dbReference type="FunFam" id="1.10.600.10:FF:000007">
    <property type="entry name" value="Isoprene synthase, chloroplastic"/>
    <property type="match status" value="1"/>
</dbReference>
<dbReference type="EMBL" id="KJ020282">
    <property type="protein sequence ID" value="AIG92846.1"/>
    <property type="molecule type" value="mRNA"/>
</dbReference>
<feature type="domain" description="Terpene synthase metal-binding" evidence="5">
    <location>
        <begin position="275"/>
        <end position="514"/>
    </location>
</feature>
<feature type="region of interest" description="Disordered" evidence="3">
    <location>
        <begin position="1"/>
        <end position="23"/>
    </location>
</feature>
<feature type="domain" description="Terpene synthase N-terminal" evidence="4">
    <location>
        <begin position="39"/>
        <end position="218"/>
    </location>
</feature>
<dbReference type="GO" id="GO:0016102">
    <property type="term" value="P:diterpenoid biosynthetic process"/>
    <property type="evidence" value="ECO:0007669"/>
    <property type="project" value="InterPro"/>
</dbReference>
<dbReference type="Gene3D" id="1.50.10.130">
    <property type="entry name" value="Terpene synthase, N-terminal domain"/>
    <property type="match status" value="1"/>
</dbReference>
<dbReference type="FunFam" id="1.50.10.130:FF:000001">
    <property type="entry name" value="Isoprene synthase, chloroplastic"/>
    <property type="match status" value="1"/>
</dbReference>
<dbReference type="GO" id="GO:0010333">
    <property type="term" value="F:terpene synthase activity"/>
    <property type="evidence" value="ECO:0007669"/>
    <property type="project" value="InterPro"/>
</dbReference>
<proteinExistence type="evidence at transcript level"/>
<organism evidence="6">
    <name type="scientific">Matricaria chamomilla var. recutita</name>
    <name type="common">German chamomile</name>
    <name type="synonym">Chamomilla recutita</name>
    <dbReference type="NCBI Taxonomy" id="127986"/>
    <lineage>
        <taxon>Eukaryota</taxon>
        <taxon>Viridiplantae</taxon>
        <taxon>Streptophyta</taxon>
        <taxon>Embryophyta</taxon>
        <taxon>Tracheophyta</taxon>
        <taxon>Spermatophyta</taxon>
        <taxon>Magnoliopsida</taxon>
        <taxon>eudicotyledons</taxon>
        <taxon>Gunneridae</taxon>
        <taxon>Pentapetalae</taxon>
        <taxon>asterids</taxon>
        <taxon>campanulids</taxon>
        <taxon>Asterales</taxon>
        <taxon>Asteraceae</taxon>
        <taxon>Asteroideae</taxon>
        <taxon>Anthemideae</taxon>
        <taxon>Matricariinae</taxon>
        <taxon>Matricaria</taxon>
    </lineage>
</organism>
<dbReference type="AlphaFoldDB" id="A0A075W0Z3"/>
<dbReference type="InterPro" id="IPR050148">
    <property type="entry name" value="Terpene_synthase-like"/>
</dbReference>
<reference evidence="6" key="2">
    <citation type="submission" date="2014-01" db="EMBL/GenBank/DDBJ databases">
        <authorList>
            <person name="Son Y.-J."/>
            <person name="Ro D.-K."/>
            <person name="Kim S.-U."/>
        </authorList>
    </citation>
    <scope>NUCLEOTIDE SEQUENCE</scope>
</reference>
<evidence type="ECO:0000259" key="4">
    <source>
        <dbReference type="Pfam" id="PF01397"/>
    </source>
</evidence>
<dbReference type="GO" id="GO:0000287">
    <property type="term" value="F:magnesium ion binding"/>
    <property type="evidence" value="ECO:0007669"/>
    <property type="project" value="InterPro"/>
</dbReference>
<evidence type="ECO:0000259" key="5">
    <source>
        <dbReference type="Pfam" id="PF03936"/>
    </source>
</evidence>
<dbReference type="InterPro" id="IPR005630">
    <property type="entry name" value="Terpene_synthase_metal-bd"/>
</dbReference>
<dbReference type="PANTHER" id="PTHR31225:SF202">
    <property type="entry name" value="TERPENOID CYCLASES_PROTEIN PRENYLTRANSFERASE ALPHA-ALPHA TOROID-RELATED"/>
    <property type="match status" value="1"/>
</dbReference>
<reference evidence="6" key="1">
    <citation type="journal article" date="2014" name="Biochem. J.">
        <title>Enantioselective microbial synthesis of the indigenous natural product, (-)-alpha-bisabolol, by a sesquiterpene synthase from chamomile (Matricaria recutita).</title>
        <authorList>
            <person name="Son Y.J."/>
            <person name="Kwon M."/>
            <person name="Ro D.K."/>
            <person name="Kim S.U."/>
        </authorList>
    </citation>
    <scope>NUCLEOTIDE SEQUENCE</scope>
</reference>
<dbReference type="InterPro" id="IPR036965">
    <property type="entry name" value="Terpene_synth_N_sf"/>
</dbReference>
<gene>
    <name evidence="6" type="primary">TPS1</name>
</gene>
<dbReference type="SUPFAM" id="SSF48576">
    <property type="entry name" value="Terpenoid synthases"/>
    <property type="match status" value="1"/>
</dbReference>
<name>A0A075W0Z3_MATCR</name>
<dbReference type="CDD" id="cd00684">
    <property type="entry name" value="Terpene_cyclase_plant_C1"/>
    <property type="match status" value="1"/>
</dbReference>
<evidence type="ECO:0000256" key="2">
    <source>
        <dbReference type="ARBA" id="ARBA00022723"/>
    </source>
</evidence>
<dbReference type="SFLD" id="SFLDS00005">
    <property type="entry name" value="Isoprenoid_Synthase_Type_I"/>
    <property type="match status" value="1"/>
</dbReference>
<evidence type="ECO:0000256" key="1">
    <source>
        <dbReference type="ARBA" id="ARBA00001946"/>
    </source>
</evidence>
<dbReference type="Pfam" id="PF03936">
    <property type="entry name" value="Terpene_synth_C"/>
    <property type="match status" value="1"/>
</dbReference>
<evidence type="ECO:0000313" key="6">
    <source>
        <dbReference type="EMBL" id="AIG92846.1"/>
    </source>
</evidence>
<dbReference type="SUPFAM" id="SSF48239">
    <property type="entry name" value="Terpenoid cyclases/Protein prenyltransferases"/>
    <property type="match status" value="1"/>
</dbReference>
<dbReference type="SMR" id="A0A075W0Z3"/>
<dbReference type="SFLD" id="SFLDG01019">
    <property type="entry name" value="Terpene_Cyclase_Like_1_C_Termi"/>
    <property type="match status" value="1"/>
</dbReference>
<sequence>MSTLSVSTPSFSSSPLSSVNKNSTKQHVTRNSVIFHDSIWGDQFLEYKEKFNVATEKQLIEELKEEVRNELMIRACNEASRYIKLIQLIDVVERLGLAYHFEKEIEESLQHIYVTYGHKWTNYNNIESLSLWFRLLRQNGFNVSSDIFENHIDEKGNFQESLCNDPQGMLALYEAAYMRVEGEIILDKALEFTKLHLGIISNDPSCDSSLRTEIKQALKQPLRRRLPRLEAVRYIAIYQQKASHSEVLLKLAKLDFNVLQEMHKDELSQICKWWKDLDIRNKLPYVRDRLIEGYFWILGIYFEPQHSRTRMFLMKTCMWLIVLDDTFDNYGTYEELEIFTQAVERWSITCLDELPEYMKLIYHEQFRVHQEMEESLEKEGKAYQIHYIKEMAKEGTRSLLLEAKWLKEGYMPTLDEYLSNSLVTCGYALMTARSYVARDDGIVTEDAFKWVATHPPIVKAACKILRLMDDIATHKEEQERGHIASSIECYRKETGASEEEACMDFLKQVEDGWKVINQESLMPTDVPFPLLIPAINLARVSDTLYKDNDGYNHADKEVIGYIKSLFVHPMIV</sequence>
<dbReference type="InterPro" id="IPR008949">
    <property type="entry name" value="Isoprenoid_synthase_dom_sf"/>
</dbReference>
<protein>
    <submittedName>
        <fullName evidence="6">Sesquiterpene synthase 1</fullName>
    </submittedName>
</protein>
<evidence type="ECO:0000256" key="3">
    <source>
        <dbReference type="SAM" id="MobiDB-lite"/>
    </source>
</evidence>
<dbReference type="Gene3D" id="1.10.600.10">
    <property type="entry name" value="Farnesyl Diphosphate Synthase"/>
    <property type="match status" value="1"/>
</dbReference>
<accession>A0A075W0Z3</accession>
<comment type="cofactor">
    <cofactor evidence="1">
        <name>Mg(2+)</name>
        <dbReference type="ChEBI" id="CHEBI:18420"/>
    </cofactor>
</comment>
<dbReference type="PANTHER" id="PTHR31225">
    <property type="entry name" value="OS04G0344100 PROTEIN-RELATED"/>
    <property type="match status" value="1"/>
</dbReference>
<dbReference type="Pfam" id="PF01397">
    <property type="entry name" value="Terpene_synth"/>
    <property type="match status" value="1"/>
</dbReference>
<dbReference type="InterPro" id="IPR008930">
    <property type="entry name" value="Terpenoid_cyclase/PrenylTrfase"/>
</dbReference>